<dbReference type="Pfam" id="PF14383">
    <property type="entry name" value="VARLMGL"/>
    <property type="match status" value="1"/>
</dbReference>
<evidence type="ECO:0000259" key="2">
    <source>
        <dbReference type="Pfam" id="PF14383"/>
    </source>
</evidence>
<evidence type="ECO:0000256" key="1">
    <source>
        <dbReference type="SAM" id="MobiDB-lite"/>
    </source>
</evidence>
<reference evidence="3 4" key="1">
    <citation type="journal article" date="2018" name="Mol. Plant">
        <title>The genome of Artemisia annua provides insight into the evolution of Asteraceae family and artemisinin biosynthesis.</title>
        <authorList>
            <person name="Shen Q."/>
            <person name="Zhang L."/>
            <person name="Liao Z."/>
            <person name="Wang S."/>
            <person name="Yan T."/>
            <person name="Shi P."/>
            <person name="Liu M."/>
            <person name="Fu X."/>
            <person name="Pan Q."/>
            <person name="Wang Y."/>
            <person name="Lv Z."/>
            <person name="Lu X."/>
            <person name="Zhang F."/>
            <person name="Jiang W."/>
            <person name="Ma Y."/>
            <person name="Chen M."/>
            <person name="Hao X."/>
            <person name="Li L."/>
            <person name="Tang Y."/>
            <person name="Lv G."/>
            <person name="Zhou Y."/>
            <person name="Sun X."/>
            <person name="Brodelius P.E."/>
            <person name="Rose J.K.C."/>
            <person name="Tang K."/>
        </authorList>
    </citation>
    <scope>NUCLEOTIDE SEQUENCE [LARGE SCALE GENOMIC DNA]</scope>
    <source>
        <strain evidence="4">cv. Huhao1</strain>
        <tissue evidence="3">Leaf</tissue>
    </source>
</reference>
<feature type="compositionally biased region" description="Low complexity" evidence="1">
    <location>
        <begin position="225"/>
        <end position="234"/>
    </location>
</feature>
<comment type="caution">
    <text evidence="3">The sequence shown here is derived from an EMBL/GenBank/DDBJ whole genome shotgun (WGS) entry which is preliminary data.</text>
</comment>
<evidence type="ECO:0000313" key="3">
    <source>
        <dbReference type="EMBL" id="PWA49900.1"/>
    </source>
</evidence>
<feature type="domain" description="DUF3741" evidence="2">
    <location>
        <begin position="69"/>
        <end position="82"/>
    </location>
</feature>
<name>A0A2U1LLL7_ARTAN</name>
<dbReference type="PANTHER" id="PTHR35499">
    <property type="entry name" value="OS05G0128300 PROTEIN"/>
    <property type="match status" value="1"/>
</dbReference>
<feature type="compositionally biased region" description="Basic and acidic residues" evidence="1">
    <location>
        <begin position="193"/>
        <end position="221"/>
    </location>
</feature>
<dbReference type="AlphaFoldDB" id="A0A2U1LLL7"/>
<evidence type="ECO:0000313" key="4">
    <source>
        <dbReference type="Proteomes" id="UP000245207"/>
    </source>
</evidence>
<dbReference type="InterPro" id="IPR032795">
    <property type="entry name" value="DUF3741-assoc"/>
</dbReference>
<organism evidence="3 4">
    <name type="scientific">Artemisia annua</name>
    <name type="common">Sweet wormwood</name>
    <dbReference type="NCBI Taxonomy" id="35608"/>
    <lineage>
        <taxon>Eukaryota</taxon>
        <taxon>Viridiplantae</taxon>
        <taxon>Streptophyta</taxon>
        <taxon>Embryophyta</taxon>
        <taxon>Tracheophyta</taxon>
        <taxon>Spermatophyta</taxon>
        <taxon>Magnoliopsida</taxon>
        <taxon>eudicotyledons</taxon>
        <taxon>Gunneridae</taxon>
        <taxon>Pentapetalae</taxon>
        <taxon>asterids</taxon>
        <taxon>campanulids</taxon>
        <taxon>Asterales</taxon>
        <taxon>Asteraceae</taxon>
        <taxon>Asteroideae</taxon>
        <taxon>Anthemideae</taxon>
        <taxon>Artemisiinae</taxon>
        <taxon>Artemisia</taxon>
    </lineage>
</organism>
<accession>A0A2U1LLL7</accession>
<dbReference type="EMBL" id="PKPP01008734">
    <property type="protein sequence ID" value="PWA49900.1"/>
    <property type="molecule type" value="Genomic_DNA"/>
</dbReference>
<dbReference type="OrthoDB" id="1924799at2759"/>
<dbReference type="Proteomes" id="UP000245207">
    <property type="component" value="Unassembled WGS sequence"/>
</dbReference>
<feature type="region of interest" description="Disordered" evidence="1">
    <location>
        <begin position="193"/>
        <end position="236"/>
    </location>
</feature>
<gene>
    <name evidence="3" type="ORF">CTI12_AA477350</name>
</gene>
<keyword evidence="4" id="KW-1185">Reference proteome</keyword>
<protein>
    <recommendedName>
        <fullName evidence="2">DUF3741 domain-containing protein</fullName>
    </recommendedName>
</protein>
<proteinExistence type="predicted"/>
<dbReference type="STRING" id="35608.A0A2U1LLL7"/>
<sequence>MKFLHSPSSCSSTSEPNYATTSCIPSLLRRLLCFHNLPTLPFDHYSHQNEEFCESNEFDEDSKQKGDVGIVAKLMGLDSMPTEFRKKGRCVLDVPSFVEVENDDKFIVLSFEELNLPKRRKGSGDKKNQDKPFCRIREFDGEGVISSESGFDKNCKKMCGKEEKLRKKLVERDEIESDSENSSPVSVLEFLDHQEATNSGKEDSKLRNSNSRRELRSDLDKNVASPSTSSSSISCNTMDDGVDVGKRCVGLKKKNFVSRRFKKTWEEICIMAEKDVMDSNRKQKERWKGEDFEEIGVCLESQILDQLILELITIT</sequence>
<dbReference type="PANTHER" id="PTHR35499:SF1">
    <property type="entry name" value="DUF3741 DOMAIN-CONTAINING PROTEIN"/>
    <property type="match status" value="1"/>
</dbReference>